<feature type="domain" description="ABC transporter" evidence="4">
    <location>
        <begin position="5"/>
        <end position="237"/>
    </location>
</feature>
<evidence type="ECO:0000313" key="6">
    <source>
        <dbReference type="Proteomes" id="UP000256869"/>
    </source>
</evidence>
<dbReference type="GO" id="GO:0005886">
    <property type="term" value="C:plasma membrane"/>
    <property type="evidence" value="ECO:0007669"/>
    <property type="project" value="TreeGrafter"/>
</dbReference>
<dbReference type="GO" id="GO:0016887">
    <property type="term" value="F:ATP hydrolysis activity"/>
    <property type="evidence" value="ECO:0007669"/>
    <property type="project" value="InterPro"/>
</dbReference>
<keyword evidence="6" id="KW-1185">Reference proteome</keyword>
<keyword evidence="2" id="KW-0547">Nucleotide-binding</keyword>
<protein>
    <submittedName>
        <fullName evidence="5">Acetoin utilization transport system ATP-binding protein</fullName>
    </submittedName>
</protein>
<sequence length="238" mass="26187">MIEMLRINHQFAIGKKGKERVVPVLHDIDLHVREGEIVAIVGRSGSGKSTLLNLMSGYIRPTSGEIRVAGQSVTSLSEGEWANFRLARLGFMFQSFQLIPSMTAFENAELPLVLKGLGVSERRKRVMELLEQVGIADYAGHYPGELSGGQQQRVSVARSLMLNPPIVLADEPTGSLDSDNERQLLALIQHLNQDKGTTFVLITHDEQVASIAHRTVNLKDGYLLNAYGKGDNPAHEVH</sequence>
<dbReference type="GO" id="GO:0005524">
    <property type="term" value="F:ATP binding"/>
    <property type="evidence" value="ECO:0007669"/>
    <property type="project" value="UniProtKB-KW"/>
</dbReference>
<dbReference type="GO" id="GO:0022857">
    <property type="term" value="F:transmembrane transporter activity"/>
    <property type="evidence" value="ECO:0007669"/>
    <property type="project" value="UniProtKB-ARBA"/>
</dbReference>
<dbReference type="SMART" id="SM00382">
    <property type="entry name" value="AAA"/>
    <property type="match status" value="1"/>
</dbReference>
<reference evidence="5 6" key="1">
    <citation type="submission" date="2018-07" db="EMBL/GenBank/DDBJ databases">
        <title>Genomic Encyclopedia of Type Strains, Phase III (KMG-III): the genomes of soil and plant-associated and newly described type strains.</title>
        <authorList>
            <person name="Whitman W."/>
        </authorList>
    </citation>
    <scope>NUCLEOTIDE SEQUENCE [LARGE SCALE GENOMIC DNA]</scope>
    <source>
        <strain evidence="5 6">CECT 8236</strain>
    </source>
</reference>
<dbReference type="SUPFAM" id="SSF52540">
    <property type="entry name" value="P-loop containing nucleoside triphosphate hydrolases"/>
    <property type="match status" value="1"/>
</dbReference>
<dbReference type="RefSeq" id="WP_115991674.1">
    <property type="nucleotide sequence ID" value="NZ_QRDY01000002.1"/>
</dbReference>
<dbReference type="Gene3D" id="3.40.50.300">
    <property type="entry name" value="P-loop containing nucleotide triphosphate hydrolases"/>
    <property type="match status" value="1"/>
</dbReference>
<keyword evidence="1" id="KW-0813">Transport</keyword>
<dbReference type="InterPro" id="IPR003439">
    <property type="entry name" value="ABC_transporter-like_ATP-bd"/>
</dbReference>
<dbReference type="EMBL" id="QRDY01000002">
    <property type="protein sequence ID" value="RED64931.1"/>
    <property type="molecule type" value="Genomic_DNA"/>
</dbReference>
<dbReference type="OrthoDB" id="9791546at2"/>
<dbReference type="CDD" id="cd03255">
    <property type="entry name" value="ABC_MJ0796_LolCDE_FtsE"/>
    <property type="match status" value="1"/>
</dbReference>
<dbReference type="PROSITE" id="PS00211">
    <property type="entry name" value="ABC_TRANSPORTER_1"/>
    <property type="match status" value="1"/>
</dbReference>
<comment type="caution">
    <text evidence="5">The sequence shown here is derived from an EMBL/GenBank/DDBJ whole genome shotgun (WGS) entry which is preliminary data.</text>
</comment>
<proteinExistence type="predicted"/>
<dbReference type="PANTHER" id="PTHR24220:SF648">
    <property type="entry name" value="ABC TRANSPORTER ATP-BINDING PROTEIN YTRE"/>
    <property type="match status" value="1"/>
</dbReference>
<dbReference type="Pfam" id="PF00005">
    <property type="entry name" value="ABC_tran"/>
    <property type="match status" value="1"/>
</dbReference>
<gene>
    <name evidence="5" type="ORF">DFP95_102353</name>
</gene>
<dbReference type="InterPro" id="IPR017871">
    <property type="entry name" value="ABC_transporter-like_CS"/>
</dbReference>
<dbReference type="GO" id="GO:0098796">
    <property type="term" value="C:membrane protein complex"/>
    <property type="evidence" value="ECO:0007669"/>
    <property type="project" value="UniProtKB-ARBA"/>
</dbReference>
<dbReference type="PANTHER" id="PTHR24220">
    <property type="entry name" value="IMPORT ATP-BINDING PROTEIN"/>
    <property type="match status" value="1"/>
</dbReference>
<dbReference type="PROSITE" id="PS50893">
    <property type="entry name" value="ABC_TRANSPORTER_2"/>
    <property type="match status" value="1"/>
</dbReference>
<evidence type="ECO:0000313" key="5">
    <source>
        <dbReference type="EMBL" id="RED64931.1"/>
    </source>
</evidence>
<dbReference type="FunFam" id="3.40.50.300:FF:000032">
    <property type="entry name" value="Export ABC transporter ATP-binding protein"/>
    <property type="match status" value="1"/>
</dbReference>
<evidence type="ECO:0000256" key="1">
    <source>
        <dbReference type="ARBA" id="ARBA00022448"/>
    </source>
</evidence>
<dbReference type="InterPro" id="IPR027417">
    <property type="entry name" value="P-loop_NTPase"/>
</dbReference>
<dbReference type="AlphaFoldDB" id="A0A3D9IT19"/>
<organism evidence="5 6">
    <name type="scientific">Cohnella lupini</name>
    <dbReference type="NCBI Taxonomy" id="1294267"/>
    <lineage>
        <taxon>Bacteria</taxon>
        <taxon>Bacillati</taxon>
        <taxon>Bacillota</taxon>
        <taxon>Bacilli</taxon>
        <taxon>Bacillales</taxon>
        <taxon>Paenibacillaceae</taxon>
        <taxon>Cohnella</taxon>
    </lineage>
</organism>
<evidence type="ECO:0000256" key="3">
    <source>
        <dbReference type="ARBA" id="ARBA00022840"/>
    </source>
</evidence>
<dbReference type="InterPro" id="IPR003593">
    <property type="entry name" value="AAA+_ATPase"/>
</dbReference>
<dbReference type="InterPro" id="IPR015854">
    <property type="entry name" value="ABC_transpr_LolD-like"/>
</dbReference>
<accession>A0A3D9IT19</accession>
<keyword evidence="3 5" id="KW-0067">ATP-binding</keyword>
<evidence type="ECO:0000259" key="4">
    <source>
        <dbReference type="PROSITE" id="PS50893"/>
    </source>
</evidence>
<name>A0A3D9IT19_9BACL</name>
<dbReference type="Proteomes" id="UP000256869">
    <property type="component" value="Unassembled WGS sequence"/>
</dbReference>
<evidence type="ECO:0000256" key="2">
    <source>
        <dbReference type="ARBA" id="ARBA00022741"/>
    </source>
</evidence>
<dbReference type="InterPro" id="IPR017911">
    <property type="entry name" value="MacB-like_ATP-bd"/>
</dbReference>